<protein>
    <recommendedName>
        <fullName evidence="8">rRNA-processing protein EBP2</fullName>
    </recommendedName>
</protein>
<gene>
    <name evidence="7" type="ORF">PPAR00522_LOCUS14087</name>
</gene>
<dbReference type="GO" id="GO:0042273">
    <property type="term" value="P:ribosomal large subunit biogenesis"/>
    <property type="evidence" value="ECO:0007669"/>
    <property type="project" value="TreeGrafter"/>
</dbReference>
<proteinExistence type="inferred from homology"/>
<evidence type="ECO:0000256" key="2">
    <source>
        <dbReference type="ARBA" id="ARBA00007336"/>
    </source>
</evidence>
<dbReference type="PANTHER" id="PTHR13028:SF0">
    <property type="entry name" value="RRNA-PROCESSING PROTEIN EBP2-RELATED"/>
    <property type="match status" value="1"/>
</dbReference>
<dbReference type="InterPro" id="IPR008610">
    <property type="entry name" value="Ebp2"/>
</dbReference>
<sequence length="278" mass="32114">MGKKKATFAEPPSEEEIDDIEEEDIEENSQDGDDEPRAPIYNVEALHDKLEDICWTADASWDETLSITSEKPVQIPNVEDDLARELAFQQQAMEATKIAIARFSEKGIPWLRPTDYYAEMVKNDSQMAKIKEQFMFEQKKIEMSTERRKQREQKQFGKQVQLEKQKERQADKKRQIEEVSKLRKQREKSGFAGDLNMDKELENMNRGRKVDAKQLGKRFGNNAAKQVGKKRLSKDAKFGHGGRKSLKKQNDAYSAAASNGPKKPMMKRKPMMKKRGKK</sequence>
<keyword evidence="4" id="KW-0175">Coiled coil</keyword>
<name>A0A7S0VCB2_9CHLO</name>
<evidence type="ECO:0000256" key="6">
    <source>
        <dbReference type="SAM" id="MobiDB-lite"/>
    </source>
</evidence>
<evidence type="ECO:0000256" key="5">
    <source>
        <dbReference type="ARBA" id="ARBA00023242"/>
    </source>
</evidence>
<evidence type="ECO:0000256" key="1">
    <source>
        <dbReference type="ARBA" id="ARBA00004604"/>
    </source>
</evidence>
<feature type="compositionally biased region" description="Basic and acidic residues" evidence="6">
    <location>
        <begin position="196"/>
        <end position="214"/>
    </location>
</feature>
<accession>A0A7S0VCB2</accession>
<comment type="similarity">
    <text evidence="2">Belongs to the EBP2 family.</text>
</comment>
<feature type="compositionally biased region" description="Acidic residues" evidence="6">
    <location>
        <begin position="12"/>
        <end position="34"/>
    </location>
</feature>
<dbReference type="Pfam" id="PF05890">
    <property type="entry name" value="Ebp2"/>
    <property type="match status" value="1"/>
</dbReference>
<feature type="compositionally biased region" description="Basic residues" evidence="6">
    <location>
        <begin position="264"/>
        <end position="278"/>
    </location>
</feature>
<evidence type="ECO:0000313" key="7">
    <source>
        <dbReference type="EMBL" id="CAD8779121.1"/>
    </source>
</evidence>
<dbReference type="GO" id="GO:0034399">
    <property type="term" value="C:nuclear periphery"/>
    <property type="evidence" value="ECO:0007669"/>
    <property type="project" value="TreeGrafter"/>
</dbReference>
<reference evidence="7" key="1">
    <citation type="submission" date="2021-01" db="EMBL/GenBank/DDBJ databases">
        <authorList>
            <person name="Corre E."/>
            <person name="Pelletier E."/>
            <person name="Niang G."/>
            <person name="Scheremetjew M."/>
            <person name="Finn R."/>
            <person name="Kale V."/>
            <person name="Holt S."/>
            <person name="Cochrane G."/>
            <person name="Meng A."/>
            <person name="Brown T."/>
            <person name="Cohen L."/>
        </authorList>
    </citation>
    <scope>NUCLEOTIDE SEQUENCE</scope>
    <source>
        <strain evidence="7">SAG 63-3</strain>
    </source>
</reference>
<evidence type="ECO:0000256" key="3">
    <source>
        <dbReference type="ARBA" id="ARBA00022517"/>
    </source>
</evidence>
<evidence type="ECO:0000256" key="4">
    <source>
        <dbReference type="ARBA" id="ARBA00023054"/>
    </source>
</evidence>
<dbReference type="GO" id="GO:0006364">
    <property type="term" value="P:rRNA processing"/>
    <property type="evidence" value="ECO:0007669"/>
    <property type="project" value="TreeGrafter"/>
</dbReference>
<dbReference type="AlphaFoldDB" id="A0A7S0VCB2"/>
<dbReference type="GO" id="GO:0030687">
    <property type="term" value="C:preribosome, large subunit precursor"/>
    <property type="evidence" value="ECO:0007669"/>
    <property type="project" value="TreeGrafter"/>
</dbReference>
<keyword evidence="3" id="KW-0690">Ribosome biogenesis</keyword>
<feature type="region of interest" description="Disordered" evidence="6">
    <location>
        <begin position="1"/>
        <end position="38"/>
    </location>
</feature>
<feature type="region of interest" description="Disordered" evidence="6">
    <location>
        <begin position="141"/>
        <end position="278"/>
    </location>
</feature>
<evidence type="ECO:0008006" key="8">
    <source>
        <dbReference type="Google" id="ProtNLM"/>
    </source>
</evidence>
<dbReference type="EMBL" id="HBFM01021620">
    <property type="protein sequence ID" value="CAD8779121.1"/>
    <property type="molecule type" value="Transcribed_RNA"/>
</dbReference>
<dbReference type="PANTHER" id="PTHR13028">
    <property type="entry name" value="RRNA PROCESSING PROTEIN EBNA1-BINDING PROTEIN-RELATED"/>
    <property type="match status" value="1"/>
</dbReference>
<organism evidence="7">
    <name type="scientific">Polytomella parva</name>
    <dbReference type="NCBI Taxonomy" id="51329"/>
    <lineage>
        <taxon>Eukaryota</taxon>
        <taxon>Viridiplantae</taxon>
        <taxon>Chlorophyta</taxon>
        <taxon>core chlorophytes</taxon>
        <taxon>Chlorophyceae</taxon>
        <taxon>CS clade</taxon>
        <taxon>Chlamydomonadales</taxon>
        <taxon>Chlamydomonadaceae</taxon>
        <taxon>Polytomella</taxon>
    </lineage>
</organism>
<keyword evidence="5" id="KW-0539">Nucleus</keyword>
<comment type="subcellular location">
    <subcellularLocation>
        <location evidence="1">Nucleus</location>
        <location evidence="1">Nucleolus</location>
    </subcellularLocation>
</comment>
<dbReference type="GO" id="GO:0005730">
    <property type="term" value="C:nucleolus"/>
    <property type="evidence" value="ECO:0007669"/>
    <property type="project" value="UniProtKB-SubCell"/>
</dbReference>
<feature type="compositionally biased region" description="Basic and acidic residues" evidence="6">
    <location>
        <begin position="141"/>
        <end position="181"/>
    </location>
</feature>